<feature type="region of interest" description="Disordered" evidence="2">
    <location>
        <begin position="678"/>
        <end position="708"/>
    </location>
</feature>
<reference evidence="4" key="1">
    <citation type="journal article" date="2014" name="Genome Announc.">
        <title>Genome sequence of the yeast Cyberlindnera fabianii (Hansenula fabianii).</title>
        <authorList>
            <person name="Freel K.C."/>
            <person name="Sarilar V."/>
            <person name="Neuveglise C."/>
            <person name="Devillers H."/>
            <person name="Friedrich A."/>
            <person name="Schacherer J."/>
        </authorList>
    </citation>
    <scope>NUCLEOTIDE SEQUENCE</scope>
    <source>
        <strain evidence="4">YJS4271</strain>
    </source>
</reference>
<accession>A0A061BAT0</accession>
<feature type="domain" description="PH" evidence="3">
    <location>
        <begin position="330"/>
        <end position="433"/>
    </location>
</feature>
<feature type="compositionally biased region" description="Polar residues" evidence="2">
    <location>
        <begin position="560"/>
        <end position="575"/>
    </location>
</feature>
<feature type="region of interest" description="Disordered" evidence="2">
    <location>
        <begin position="618"/>
        <end position="643"/>
    </location>
</feature>
<dbReference type="Pfam" id="PF20400">
    <property type="entry name" value="BAR_4"/>
    <property type="match status" value="1"/>
</dbReference>
<keyword evidence="1" id="KW-0597">Phosphoprotein</keyword>
<dbReference type="OrthoDB" id="2264563at2759"/>
<dbReference type="VEuPathDB" id="FungiDB:BON22_1814"/>
<dbReference type="EMBL" id="LK052898">
    <property type="protein sequence ID" value="CDR44009.1"/>
    <property type="molecule type" value="Genomic_DNA"/>
</dbReference>
<feature type="region of interest" description="Disordered" evidence="2">
    <location>
        <begin position="550"/>
        <end position="582"/>
    </location>
</feature>
<organism evidence="4">
    <name type="scientific">Cyberlindnera fabianii</name>
    <name type="common">Yeast</name>
    <name type="synonym">Hansenula fabianii</name>
    <dbReference type="NCBI Taxonomy" id="36022"/>
    <lineage>
        <taxon>Eukaryota</taxon>
        <taxon>Fungi</taxon>
        <taxon>Dikarya</taxon>
        <taxon>Ascomycota</taxon>
        <taxon>Saccharomycotina</taxon>
        <taxon>Saccharomycetes</taxon>
        <taxon>Phaffomycetales</taxon>
        <taxon>Phaffomycetaceae</taxon>
        <taxon>Cyberlindnera</taxon>
    </lineage>
</organism>
<evidence type="ECO:0000256" key="2">
    <source>
        <dbReference type="SAM" id="MobiDB-lite"/>
    </source>
</evidence>
<dbReference type="Gene3D" id="2.30.29.30">
    <property type="entry name" value="Pleckstrin-homology domain (PH domain)/Phosphotyrosine-binding domain (PTB)"/>
    <property type="match status" value="1"/>
</dbReference>
<proteinExistence type="predicted"/>
<dbReference type="SUPFAM" id="SSF50729">
    <property type="entry name" value="PH domain-like"/>
    <property type="match status" value="1"/>
</dbReference>
<dbReference type="PROSITE" id="PS50003">
    <property type="entry name" value="PH_DOMAIN"/>
    <property type="match status" value="1"/>
</dbReference>
<sequence length="720" mass="80943">MEYQGDDVILPKTNPNSPYYSAVPTLSQPTEVLSRRFELWRQIIKSLVNYFKAASVATNQFSIINNNIVDTISFPFFTSLHKSNNRGDVHMIKEPLVENQKKQSFFAPFGSGSIQDVQILLKKYHLNLAQQQIKMVHELQTQIIPRLEELQKDLLSKIREIKQLNGDFKNNLKEEIAISGQCLDDYLTIVRKLDKGVEDDVTSKNDPFMLRLKLELQLKQQLNQENYLEEAFINLQMTGLELEKIVFQEVQEALNKYSELVSQEIFVMYNDLINELHEGIISKKGFFEWDDFITRDSGKNFLKLTHDQEIPTPRKISTIHYPYNKSIISKSIRSGSFLKKSKILKNYSKSFFILTLNYLHEFKSSNLLENLTPLNSIKLNDCILTESTDSKFQIHVKAPHSIKGHNYVFKIIRDEMSEHDFKKWIMDLKSLTSFNSFQERRSFVTRKICQSGYNSGSGSTAGTPRLEVPNPLDDMNDVTKKLQELQSSLAEPRLGAGTPYTHDNGSYNHIIPTTASGQGMNTLSTQGAMPSVMTSPGAKSARETPISKPHENIIPRAASPVNQPYSPQSIRSTSDNSRKPLTLNTTSVPKVEIQEPTPIQTHKPAIVLTADDTPPKHGIHNNTGDDGGDYFSQPITSSSASSIHSFDHVPNRAATPAIGNIADQHNHRHIDLNQPLYTLDDGSGTNDQQTSGVGTSTGAGAGADDEELERVIDAIRPLAN</sequence>
<dbReference type="SMART" id="SM00233">
    <property type="entry name" value="PH"/>
    <property type="match status" value="1"/>
</dbReference>
<evidence type="ECO:0000256" key="1">
    <source>
        <dbReference type="ARBA" id="ARBA00022553"/>
    </source>
</evidence>
<dbReference type="PhylomeDB" id="A0A061BAT0"/>
<dbReference type="VEuPathDB" id="FungiDB:BON22_1813"/>
<evidence type="ECO:0000259" key="3">
    <source>
        <dbReference type="PROSITE" id="PS50003"/>
    </source>
</evidence>
<protein>
    <submittedName>
        <fullName evidence="4">CYFA0S13e01486g1_1</fullName>
    </submittedName>
</protein>
<feature type="compositionally biased region" description="Low complexity" evidence="2">
    <location>
        <begin position="632"/>
        <end position="643"/>
    </location>
</feature>
<dbReference type="InterPro" id="IPR046869">
    <property type="entry name" value="SLM1/RGC1-like_PH"/>
</dbReference>
<dbReference type="PANTHER" id="PTHR31941:SF15">
    <property type="entry name" value="ACTIVATOR OF SKN7 PROTEIN 10-RELATED"/>
    <property type="match status" value="1"/>
</dbReference>
<dbReference type="Pfam" id="PF20399">
    <property type="entry name" value="PH_20"/>
    <property type="match status" value="1"/>
</dbReference>
<dbReference type="InterPro" id="IPR046868">
    <property type="entry name" value="BAR_4"/>
</dbReference>
<dbReference type="InterPro" id="IPR011993">
    <property type="entry name" value="PH-like_dom_sf"/>
</dbReference>
<dbReference type="InterPro" id="IPR001849">
    <property type="entry name" value="PH_domain"/>
</dbReference>
<dbReference type="PANTHER" id="PTHR31941">
    <property type="entry name" value="CYTOSKELETAL SIGNALING PROTEIN SLM1"/>
    <property type="match status" value="1"/>
</dbReference>
<gene>
    <name evidence="4" type="ORF">CYFA0S_13e01486g</name>
</gene>
<evidence type="ECO:0000313" key="4">
    <source>
        <dbReference type="EMBL" id="CDR44009.1"/>
    </source>
</evidence>
<name>A0A061BAT0_CYBFA</name>
<dbReference type="AlphaFoldDB" id="A0A061BAT0"/>